<feature type="region of interest" description="Disordered" evidence="1">
    <location>
        <begin position="295"/>
        <end position="361"/>
    </location>
</feature>
<keyword evidence="3" id="KW-1185">Reference proteome</keyword>
<dbReference type="Proteomes" id="UP000320762">
    <property type="component" value="Unassembled WGS sequence"/>
</dbReference>
<dbReference type="EMBL" id="VDMD01000008">
    <property type="protein sequence ID" value="TRM63769.1"/>
    <property type="molecule type" value="Genomic_DNA"/>
</dbReference>
<name>A0A550CG38_9AGAR</name>
<feature type="compositionally biased region" description="Acidic residues" evidence="1">
    <location>
        <begin position="342"/>
        <end position="354"/>
    </location>
</feature>
<feature type="region of interest" description="Disordered" evidence="1">
    <location>
        <begin position="137"/>
        <end position="173"/>
    </location>
</feature>
<evidence type="ECO:0000313" key="3">
    <source>
        <dbReference type="Proteomes" id="UP000320762"/>
    </source>
</evidence>
<gene>
    <name evidence="2" type="ORF">BD626DRAFT_568394</name>
</gene>
<comment type="caution">
    <text evidence="2">The sequence shown here is derived from an EMBL/GenBank/DDBJ whole genome shotgun (WGS) entry which is preliminary data.</text>
</comment>
<feature type="compositionally biased region" description="Basic residues" evidence="1">
    <location>
        <begin position="308"/>
        <end position="318"/>
    </location>
</feature>
<sequence length="361" mass="38058">MPPKPSVVIAKPATLTAASHVHRFPVSKTSQTGTWLAAPEGKASPVYSDSLDSFVALCSDVMNHIQTMVDDTSFATPEHYEIFRTAKHILLAFQSAFAPGPPPIHVYPPFPSLKKRVHAIVQQIEAVQAARRVATESSKDEEVELVNGPSKAARKGKGAKPQPSSLSTHVVVGTDKKSSKRALTDALEAGSAAQKANTKTYGHMVMEHAAVDTAALIRALFGDGVVALNEQVSEALAKTPSFGPPKAATLSAMLTDLDAQLATAVCALGVHYRLFTYFSQQRDDIAAALAGLPDSSTLYEGSTEPPKGKGKAKAKPKGPKSPAIISDRMDVDTPEEAPATVDEVEAEATEEEADASASPEA</sequence>
<evidence type="ECO:0000256" key="1">
    <source>
        <dbReference type="SAM" id="MobiDB-lite"/>
    </source>
</evidence>
<evidence type="ECO:0000313" key="2">
    <source>
        <dbReference type="EMBL" id="TRM63769.1"/>
    </source>
</evidence>
<proteinExistence type="predicted"/>
<reference evidence="2 3" key="1">
    <citation type="journal article" date="2019" name="New Phytol.">
        <title>Comparative genomics reveals unique wood-decay strategies and fruiting body development in the Schizophyllaceae.</title>
        <authorList>
            <person name="Almasi E."/>
            <person name="Sahu N."/>
            <person name="Krizsan K."/>
            <person name="Balint B."/>
            <person name="Kovacs G.M."/>
            <person name="Kiss B."/>
            <person name="Cseklye J."/>
            <person name="Drula E."/>
            <person name="Henrissat B."/>
            <person name="Nagy I."/>
            <person name="Chovatia M."/>
            <person name="Adam C."/>
            <person name="LaButti K."/>
            <person name="Lipzen A."/>
            <person name="Riley R."/>
            <person name="Grigoriev I.V."/>
            <person name="Nagy L.G."/>
        </authorList>
    </citation>
    <scope>NUCLEOTIDE SEQUENCE [LARGE SCALE GENOMIC DNA]</scope>
    <source>
        <strain evidence="2 3">NL-1724</strain>
    </source>
</reference>
<dbReference type="AlphaFoldDB" id="A0A550CG38"/>
<organism evidence="2 3">
    <name type="scientific">Schizophyllum amplum</name>
    <dbReference type="NCBI Taxonomy" id="97359"/>
    <lineage>
        <taxon>Eukaryota</taxon>
        <taxon>Fungi</taxon>
        <taxon>Dikarya</taxon>
        <taxon>Basidiomycota</taxon>
        <taxon>Agaricomycotina</taxon>
        <taxon>Agaricomycetes</taxon>
        <taxon>Agaricomycetidae</taxon>
        <taxon>Agaricales</taxon>
        <taxon>Schizophyllaceae</taxon>
        <taxon>Schizophyllum</taxon>
    </lineage>
</organism>
<protein>
    <submittedName>
        <fullName evidence="2">Uncharacterized protein</fullName>
    </submittedName>
</protein>
<accession>A0A550CG38</accession>